<dbReference type="RefSeq" id="WP_031384108.1">
    <property type="nucleotide sequence ID" value="NZ_BAABKI010000011.1"/>
</dbReference>
<dbReference type="PROSITE" id="PS50932">
    <property type="entry name" value="HTH_LACI_2"/>
    <property type="match status" value="1"/>
</dbReference>
<proteinExistence type="predicted"/>
<keyword evidence="7" id="KW-1185">Reference proteome</keyword>
<dbReference type="InterPro" id="IPR010982">
    <property type="entry name" value="Lambda_DNA-bd_dom_sf"/>
</dbReference>
<evidence type="ECO:0000259" key="4">
    <source>
        <dbReference type="PROSITE" id="PS50932"/>
    </source>
</evidence>
<dbReference type="PANTHER" id="PTHR30146">
    <property type="entry name" value="LACI-RELATED TRANSCRIPTIONAL REPRESSOR"/>
    <property type="match status" value="1"/>
</dbReference>
<reference evidence="5" key="1">
    <citation type="journal article" date="2014" name="Int. J. Syst. Evol. Microbiol.">
        <title>Complete genome of a new Firmicutes species belonging to the dominant human colonic microbiota ('Ruminococcus bicirculans') reveals two chromosomes and a selective capacity to utilize plant glucans.</title>
        <authorList>
            <consortium name="NISC Comparative Sequencing Program"/>
            <person name="Wegmann U."/>
            <person name="Louis P."/>
            <person name="Goesmann A."/>
            <person name="Henrissat B."/>
            <person name="Duncan S.H."/>
            <person name="Flint H.J."/>
        </authorList>
    </citation>
    <scope>NUCLEOTIDE SEQUENCE</scope>
    <source>
        <strain evidence="5">JCM 18472</strain>
    </source>
</reference>
<keyword evidence="2" id="KW-0238">DNA-binding</keyword>
<dbReference type="SUPFAM" id="SSF47413">
    <property type="entry name" value="lambda repressor-like DNA-binding domains"/>
    <property type="match status" value="1"/>
</dbReference>
<accession>A0ABP9R9G6</accession>
<comment type="caution">
    <text evidence="5">The sequence shown here is derived from an EMBL/GenBank/DDBJ whole genome shotgun (WGS) entry which is preliminary data.</text>
</comment>
<dbReference type="PANTHER" id="PTHR30146:SF109">
    <property type="entry name" value="HTH-TYPE TRANSCRIPTIONAL REGULATOR GALS"/>
    <property type="match status" value="1"/>
</dbReference>
<gene>
    <name evidence="5" type="ORF">GCM10023342_09960</name>
    <name evidence="6" type="ORF">GCM10023342_14150</name>
</gene>
<evidence type="ECO:0000313" key="5">
    <source>
        <dbReference type="EMBL" id="GAA5172758.1"/>
    </source>
</evidence>
<dbReference type="Gene3D" id="1.10.260.40">
    <property type="entry name" value="lambda repressor-like DNA-binding domains"/>
    <property type="match status" value="1"/>
</dbReference>
<sequence>MTNIRKVAELVGVSVATVSRTLKTPDIVSPGTRARVLAAVEQAGYRPNLMAVQFRSQRTRNLVVLVPTIANTFLCPGDWRHPGSGAAAGVGHSAVQYTRR</sequence>
<name>A0ABP9R9G6_9GAMM</name>
<keyword evidence="3" id="KW-0804">Transcription</keyword>
<dbReference type="EMBL" id="BAABKI010000016">
    <property type="protein sequence ID" value="GAA5174077.1"/>
    <property type="molecule type" value="Genomic_DNA"/>
</dbReference>
<evidence type="ECO:0000256" key="3">
    <source>
        <dbReference type="ARBA" id="ARBA00023163"/>
    </source>
</evidence>
<reference evidence="7" key="2">
    <citation type="journal article" date="2019" name="Int. J. Syst. Evol. Microbiol.">
        <title>The Global Catalogue of Microorganisms (GCM) 10K type strain sequencing project: providing services to taxonomists for standard genome sequencing and annotation.</title>
        <authorList>
            <consortium name="The Broad Institute Genomics Platform"/>
            <consortium name="The Broad Institute Genome Sequencing Center for Infectious Disease"/>
            <person name="Wu L."/>
            <person name="Ma J."/>
        </authorList>
    </citation>
    <scope>NUCLEOTIDE SEQUENCE [LARGE SCALE GENOMIC DNA]</scope>
    <source>
        <strain evidence="7">JCM 18472</strain>
    </source>
</reference>
<evidence type="ECO:0000313" key="6">
    <source>
        <dbReference type="EMBL" id="GAA5174077.1"/>
    </source>
</evidence>
<dbReference type="SMART" id="SM00354">
    <property type="entry name" value="HTH_LACI"/>
    <property type="match status" value="1"/>
</dbReference>
<dbReference type="Proteomes" id="UP001500074">
    <property type="component" value="Unassembled WGS sequence"/>
</dbReference>
<dbReference type="InterPro" id="IPR000843">
    <property type="entry name" value="HTH_LacI"/>
</dbReference>
<organism evidence="5 7">
    <name type="scientific">Modicisalibacter zincidurans</name>
    <dbReference type="NCBI Taxonomy" id="1178777"/>
    <lineage>
        <taxon>Bacteria</taxon>
        <taxon>Pseudomonadati</taxon>
        <taxon>Pseudomonadota</taxon>
        <taxon>Gammaproteobacteria</taxon>
        <taxon>Oceanospirillales</taxon>
        <taxon>Halomonadaceae</taxon>
        <taxon>Modicisalibacter</taxon>
    </lineage>
</organism>
<keyword evidence="1" id="KW-0805">Transcription regulation</keyword>
<protein>
    <recommendedName>
        <fullName evidence="4">HTH lacI-type domain-containing protein</fullName>
    </recommendedName>
</protein>
<dbReference type="EMBL" id="BAABKI010000011">
    <property type="protein sequence ID" value="GAA5172758.1"/>
    <property type="molecule type" value="Genomic_DNA"/>
</dbReference>
<dbReference type="Pfam" id="PF00356">
    <property type="entry name" value="LacI"/>
    <property type="match status" value="1"/>
</dbReference>
<evidence type="ECO:0000256" key="2">
    <source>
        <dbReference type="ARBA" id="ARBA00023125"/>
    </source>
</evidence>
<dbReference type="CDD" id="cd01392">
    <property type="entry name" value="HTH_LacI"/>
    <property type="match status" value="1"/>
</dbReference>
<evidence type="ECO:0000313" key="7">
    <source>
        <dbReference type="Proteomes" id="UP001500074"/>
    </source>
</evidence>
<feature type="domain" description="HTH lacI-type" evidence="4">
    <location>
        <begin position="2"/>
        <end position="56"/>
    </location>
</feature>
<reference evidence="5" key="3">
    <citation type="submission" date="2023-12" db="EMBL/GenBank/DDBJ databases">
        <authorList>
            <person name="Sun Q."/>
            <person name="Inoue M."/>
        </authorList>
    </citation>
    <scope>NUCLEOTIDE SEQUENCE</scope>
    <source>
        <strain evidence="5">JCM 18472</strain>
    </source>
</reference>
<evidence type="ECO:0000256" key="1">
    <source>
        <dbReference type="ARBA" id="ARBA00023015"/>
    </source>
</evidence>